<dbReference type="AlphaFoldDB" id="A0A2M4DCR2"/>
<feature type="region of interest" description="Disordered" evidence="1">
    <location>
        <begin position="130"/>
        <end position="155"/>
    </location>
</feature>
<evidence type="ECO:0000313" key="2">
    <source>
        <dbReference type="EMBL" id="MBW75326.1"/>
    </source>
</evidence>
<dbReference type="EMBL" id="GGFL01011148">
    <property type="protein sequence ID" value="MBW75326.1"/>
    <property type="molecule type" value="Transcribed_RNA"/>
</dbReference>
<accession>A0A2M4DCR2</accession>
<proteinExistence type="predicted"/>
<evidence type="ECO:0000256" key="1">
    <source>
        <dbReference type="SAM" id="MobiDB-lite"/>
    </source>
</evidence>
<protein>
    <submittedName>
        <fullName evidence="2">Putative secreted protein</fullName>
    </submittedName>
</protein>
<name>A0A2M4DCR2_ANODA</name>
<reference evidence="2" key="1">
    <citation type="submission" date="2018-01" db="EMBL/GenBank/DDBJ databases">
        <title>An insight into the sialome of Amazonian anophelines.</title>
        <authorList>
            <person name="Ribeiro J.M."/>
            <person name="Scarpassa V."/>
            <person name="Calvo E."/>
        </authorList>
    </citation>
    <scope>NUCLEOTIDE SEQUENCE</scope>
</reference>
<organism evidence="2">
    <name type="scientific">Anopheles darlingi</name>
    <name type="common">Mosquito</name>
    <dbReference type="NCBI Taxonomy" id="43151"/>
    <lineage>
        <taxon>Eukaryota</taxon>
        <taxon>Metazoa</taxon>
        <taxon>Ecdysozoa</taxon>
        <taxon>Arthropoda</taxon>
        <taxon>Hexapoda</taxon>
        <taxon>Insecta</taxon>
        <taxon>Pterygota</taxon>
        <taxon>Neoptera</taxon>
        <taxon>Endopterygota</taxon>
        <taxon>Diptera</taxon>
        <taxon>Nematocera</taxon>
        <taxon>Culicoidea</taxon>
        <taxon>Culicidae</taxon>
        <taxon>Anophelinae</taxon>
        <taxon>Anopheles</taxon>
    </lineage>
</organism>
<sequence>MWPLVDWWVVGGYEFLLVNHTTSYCCCHETLLFFAPDTATSANGFPLLELGVAAAAAAAVSVNCTPTAGYQTDTVRAHIHIRFTTQSSARFRGPVVSFITLTHYQCPLVVPVVSVPRDEVHHNSIRKIPRKTKRAPSNGENFPAASRLSMTTTTTTTTTTITRNIVERRRRARPDIHYKTSTTRLVGPALECT</sequence>